<dbReference type="EMBL" id="FOXH01000007">
    <property type="protein sequence ID" value="SFP95348.1"/>
    <property type="molecule type" value="Genomic_DNA"/>
</dbReference>
<name>A0A1I5UJE7_9BACT</name>
<proteinExistence type="inferred from homology"/>
<organism evidence="7 8">
    <name type="scientific">Pseudarcicella hirudinis</name>
    <dbReference type="NCBI Taxonomy" id="1079859"/>
    <lineage>
        <taxon>Bacteria</taxon>
        <taxon>Pseudomonadati</taxon>
        <taxon>Bacteroidota</taxon>
        <taxon>Cytophagia</taxon>
        <taxon>Cytophagales</taxon>
        <taxon>Flectobacillaceae</taxon>
        <taxon>Pseudarcicella</taxon>
    </lineage>
</organism>
<comment type="similarity">
    <text evidence="2">Belongs to the UPF0382 family.</text>
</comment>
<evidence type="ECO:0000256" key="2">
    <source>
        <dbReference type="ARBA" id="ARBA00009694"/>
    </source>
</evidence>
<keyword evidence="5 6" id="KW-0472">Membrane</keyword>
<sequence length="133" mass="14017">MPELFKINITMNKLFLQIAAILGGLGVALGAFGAHAFKPALEAMGRVETFETAARYQMYGAFVLLIIGILSEKFPNKLISVSGYAFLIGTIIFSGSLYTICLTGITVFGAVAPIGGTALIVGWVCLLLGIKGK</sequence>
<dbReference type="PANTHER" id="PTHR43461:SF1">
    <property type="entry name" value="TRANSMEMBRANE PROTEIN 256"/>
    <property type="match status" value="1"/>
</dbReference>
<feature type="transmembrane region" description="Helical" evidence="6">
    <location>
        <begin position="83"/>
        <end position="105"/>
    </location>
</feature>
<dbReference type="GO" id="GO:0005886">
    <property type="term" value="C:plasma membrane"/>
    <property type="evidence" value="ECO:0007669"/>
    <property type="project" value="TreeGrafter"/>
</dbReference>
<evidence type="ECO:0000256" key="3">
    <source>
        <dbReference type="ARBA" id="ARBA00022692"/>
    </source>
</evidence>
<keyword evidence="8" id="KW-1185">Reference proteome</keyword>
<feature type="transmembrane region" description="Helical" evidence="6">
    <location>
        <begin position="111"/>
        <end position="130"/>
    </location>
</feature>
<reference evidence="7 8" key="1">
    <citation type="submission" date="2016-10" db="EMBL/GenBank/DDBJ databases">
        <authorList>
            <person name="de Groot N.N."/>
        </authorList>
    </citation>
    <scope>NUCLEOTIDE SEQUENCE [LARGE SCALE GENOMIC DNA]</scope>
    <source>
        <strain evidence="8">E92,LMG 26720,CCM 7988</strain>
    </source>
</reference>
<keyword evidence="3 6" id="KW-0812">Transmembrane</keyword>
<accession>A0A1I5UJE7</accession>
<dbReference type="Proteomes" id="UP000199306">
    <property type="component" value="Unassembled WGS sequence"/>
</dbReference>
<dbReference type="AlphaFoldDB" id="A0A1I5UJE7"/>
<protein>
    <submittedName>
        <fullName evidence="7">Uncharacterized membrane protein YgdD, TMEM256/DUF423 family</fullName>
    </submittedName>
</protein>
<evidence type="ECO:0000256" key="4">
    <source>
        <dbReference type="ARBA" id="ARBA00022989"/>
    </source>
</evidence>
<dbReference type="InterPro" id="IPR006696">
    <property type="entry name" value="DUF423"/>
</dbReference>
<evidence type="ECO:0000313" key="7">
    <source>
        <dbReference type="EMBL" id="SFP95348.1"/>
    </source>
</evidence>
<comment type="subcellular location">
    <subcellularLocation>
        <location evidence="1">Membrane</location>
        <topology evidence="1">Multi-pass membrane protein</topology>
    </subcellularLocation>
</comment>
<feature type="transmembrane region" description="Helical" evidence="6">
    <location>
        <begin position="54"/>
        <end position="71"/>
    </location>
</feature>
<gene>
    <name evidence="7" type="ORF">SAMN04515674_107218</name>
</gene>
<dbReference type="STRING" id="1079859.SAMN04515674_107218"/>
<evidence type="ECO:0000256" key="6">
    <source>
        <dbReference type="SAM" id="Phobius"/>
    </source>
</evidence>
<evidence type="ECO:0000256" key="5">
    <source>
        <dbReference type="ARBA" id="ARBA00023136"/>
    </source>
</evidence>
<evidence type="ECO:0000313" key="8">
    <source>
        <dbReference type="Proteomes" id="UP000199306"/>
    </source>
</evidence>
<keyword evidence="4 6" id="KW-1133">Transmembrane helix</keyword>
<evidence type="ECO:0000256" key="1">
    <source>
        <dbReference type="ARBA" id="ARBA00004141"/>
    </source>
</evidence>
<dbReference type="PANTHER" id="PTHR43461">
    <property type="entry name" value="TRANSMEMBRANE PROTEIN 256"/>
    <property type="match status" value="1"/>
</dbReference>
<dbReference type="Pfam" id="PF04241">
    <property type="entry name" value="DUF423"/>
    <property type="match status" value="1"/>
</dbReference>